<reference evidence="1 2" key="1">
    <citation type="submission" date="2012-03" db="EMBL/GenBank/DDBJ databases">
        <title>Whole Genome Assembly of Papio anubis.</title>
        <authorList>
            <person name="Liu Y.L."/>
            <person name="Abraham K.A."/>
            <person name="Akbar H.A."/>
            <person name="Ali S.A."/>
            <person name="Anosike U.A."/>
            <person name="Aqrawi P.A."/>
            <person name="Arias F.A."/>
            <person name="Attaway T.A."/>
            <person name="Awwad R.A."/>
            <person name="Babu C.B."/>
            <person name="Bandaranaike D.B."/>
            <person name="Battles P.B."/>
            <person name="Bell A.B."/>
            <person name="Beltran B.B."/>
            <person name="Berhane-Mersha D.B."/>
            <person name="Bess C.B."/>
            <person name="Bickham C.B."/>
            <person name="Bolden T.B."/>
            <person name="Carter K.C."/>
            <person name="Chau D.C."/>
            <person name="Chavez A.C."/>
            <person name="Clerc-Blankenburg K.C."/>
            <person name="Coyle M.C."/>
            <person name="Dao M.D."/>
            <person name="Davila M.L.D."/>
            <person name="Davy-Carroll L.D."/>
            <person name="Denson S.D."/>
            <person name="Dinh H.D."/>
            <person name="Fernandez S.F."/>
            <person name="Fernando P.F."/>
            <person name="Forbes L.F."/>
            <person name="Francis C.F."/>
            <person name="Francisco L.F."/>
            <person name="Fu Q.F."/>
            <person name="Garcia-Iii R.G."/>
            <person name="Garrett T.G."/>
            <person name="Gross S.G."/>
            <person name="Gubbala S.G."/>
            <person name="Hirani K.H."/>
            <person name="Hogues M.H."/>
            <person name="Hollins B.H."/>
            <person name="Jackson L.J."/>
            <person name="Javaid M.J."/>
            <person name="Jhangiani S.J."/>
            <person name="Johnson A.J."/>
            <person name="Johnson B.J."/>
            <person name="Jones J.J."/>
            <person name="Joshi V.J."/>
            <person name="Kalu J.K."/>
            <person name="Khan N.K."/>
            <person name="Korchina V.K."/>
            <person name="Kovar C.K."/>
            <person name="Lago L.L."/>
            <person name="Lara F.L."/>
            <person name="Le T.-K.L."/>
            <person name="Lee S.L."/>
            <person name="Legall-Iii F.L."/>
            <person name="Lemon S.L."/>
            <person name="Liu J.L."/>
            <person name="Liu Y.-S.L."/>
            <person name="Liyanage D.L."/>
            <person name="Lopez J.L."/>
            <person name="Lorensuhewa L.L."/>
            <person name="Mata R.M."/>
            <person name="Mathew T.M."/>
            <person name="Mercado C.M."/>
            <person name="Mercado I.M."/>
            <person name="Morales K.M."/>
            <person name="Morgan M.M."/>
            <person name="Munidasa M.M."/>
            <person name="Ngo D.N."/>
            <person name="Nguyen L.N."/>
            <person name="Nguyen T.N."/>
            <person name="Nguyen N.N."/>
            <person name="Obregon M.O."/>
            <person name="Okwuonu G.O."/>
            <person name="Ongeri F.O."/>
            <person name="Onwere C.O."/>
            <person name="Osifeso I.O."/>
            <person name="Parra A.P."/>
            <person name="Patil S.P."/>
            <person name="Perez A.P."/>
            <person name="Perez Y.P."/>
            <person name="Pham C.P."/>
            <person name="Pu L.-L.P."/>
            <person name="Puazo M.P."/>
            <person name="Quiroz J.Q."/>
            <person name="Rouhana J.R."/>
            <person name="Ruiz M.R."/>
            <person name="Ruiz S.-J.R."/>
            <person name="Saada N.S."/>
            <person name="Santibanez J.S."/>
            <person name="Scheel M.S."/>
            <person name="Schneider B.S."/>
            <person name="Simmons D.S."/>
            <person name="Sisson I.S."/>
            <person name="Tang L.-Y.T."/>
            <person name="Thornton R.T."/>
            <person name="Tisius J.T."/>
            <person name="Toledanes G.T."/>
            <person name="Trejos Z.T."/>
            <person name="Usmani K.U."/>
            <person name="Varghese R.V."/>
            <person name="Vattathil S.V."/>
            <person name="Vee V.V."/>
            <person name="Walker D.W."/>
            <person name="Weissenberger G.W."/>
            <person name="White C.W."/>
            <person name="Williams A.W."/>
            <person name="Woodworth J.W."/>
            <person name="Wright R.W."/>
            <person name="Zhu Y.Z."/>
            <person name="Han Y.H."/>
            <person name="Newsham I.N."/>
            <person name="Nazareth L.N."/>
            <person name="Worley K.W."/>
            <person name="Muzny D.M."/>
            <person name="Rogers J.R."/>
            <person name="Gibbs R.G."/>
        </authorList>
    </citation>
    <scope>NUCLEOTIDE SEQUENCE [LARGE SCALE GENOMIC DNA]</scope>
</reference>
<accession>A0A8I5NB28</accession>
<organism evidence="1 2">
    <name type="scientific">Papio anubis</name>
    <name type="common">Olive baboon</name>
    <dbReference type="NCBI Taxonomy" id="9555"/>
    <lineage>
        <taxon>Eukaryota</taxon>
        <taxon>Metazoa</taxon>
        <taxon>Chordata</taxon>
        <taxon>Craniata</taxon>
        <taxon>Vertebrata</taxon>
        <taxon>Euteleostomi</taxon>
        <taxon>Mammalia</taxon>
        <taxon>Eutheria</taxon>
        <taxon>Euarchontoglires</taxon>
        <taxon>Primates</taxon>
        <taxon>Haplorrhini</taxon>
        <taxon>Catarrhini</taxon>
        <taxon>Cercopithecidae</taxon>
        <taxon>Cercopithecinae</taxon>
        <taxon>Papio</taxon>
    </lineage>
</organism>
<dbReference type="GO" id="GO:0061617">
    <property type="term" value="C:MICOS complex"/>
    <property type="evidence" value="ECO:0007669"/>
    <property type="project" value="InterPro"/>
</dbReference>
<keyword evidence="2" id="KW-1185">Reference proteome</keyword>
<dbReference type="Proteomes" id="UP000028761">
    <property type="component" value="Chromosome X"/>
</dbReference>
<dbReference type="AlphaFoldDB" id="A0A8I5NB28"/>
<dbReference type="GeneTree" id="ENSGT00530000063666"/>
<evidence type="ECO:0000313" key="2">
    <source>
        <dbReference type="Proteomes" id="UP000028761"/>
    </source>
</evidence>
<dbReference type="PANTHER" id="PTHR14564">
    <property type="entry name" value="MICOS COMPLEX SUBUNIT MIC26 / MIC27 FAMILY MEMBER"/>
    <property type="match status" value="1"/>
</dbReference>
<reference evidence="1" key="3">
    <citation type="submission" date="2025-09" db="UniProtKB">
        <authorList>
            <consortium name="Ensembl"/>
        </authorList>
    </citation>
    <scope>IDENTIFICATION</scope>
</reference>
<protein>
    <submittedName>
        <fullName evidence="1">Apolipoprotein O</fullName>
    </submittedName>
</protein>
<evidence type="ECO:0000313" key="1">
    <source>
        <dbReference type="Ensembl" id="ENSPANP00000049632.1"/>
    </source>
</evidence>
<dbReference type="Ensembl" id="ENSPANT00000081632.1">
    <property type="protein sequence ID" value="ENSPANP00000049632.1"/>
    <property type="gene ID" value="ENSPANG00000009164.3"/>
</dbReference>
<gene>
    <name evidence="1" type="primary">APOO</name>
</gene>
<reference evidence="1" key="2">
    <citation type="submission" date="2025-08" db="UniProtKB">
        <authorList>
            <consortium name="Ensembl"/>
        </authorList>
    </citation>
    <scope>IDENTIFICATION</scope>
</reference>
<dbReference type="GO" id="GO:0042407">
    <property type="term" value="P:cristae formation"/>
    <property type="evidence" value="ECO:0007669"/>
    <property type="project" value="InterPro"/>
</dbReference>
<proteinExistence type="predicted"/>
<name>A0A8I5NB28_PAPAN</name>
<sequence>MVGVALSRWKQSQKGYGVGRWFSPGVRPLSSRAVLRLPSAKLCVVLPFCCWWPAGVCQCVLLLVCSSSPLLLLTSSCLCALLPVIQRSVGPASLSLLTFKVYAAPKKDSPPKNSVKVDELSLYSVPEGQSKYVEEARSQLEESISQLRHYCEPYTTWCQRWGLCCCPGWSQIPDLTRYSCLSLPKYWDYRKRTPKLSPRCKIWFNGG</sequence>
<dbReference type="InterPro" id="IPR033182">
    <property type="entry name" value="MIC26/MIC27_animal"/>
</dbReference>